<feature type="transmembrane region" description="Helical" evidence="9">
    <location>
        <begin position="190"/>
        <end position="208"/>
    </location>
</feature>
<comment type="caution">
    <text evidence="11">The sequence shown here is derived from an EMBL/GenBank/DDBJ whole genome shotgun (WGS) entry which is preliminary data.</text>
</comment>
<evidence type="ECO:0000256" key="3">
    <source>
        <dbReference type="ARBA" id="ARBA00022692"/>
    </source>
</evidence>
<keyword evidence="6" id="KW-0333">Golgi apparatus</keyword>
<evidence type="ECO:0000256" key="2">
    <source>
        <dbReference type="ARBA" id="ARBA00009643"/>
    </source>
</evidence>
<dbReference type="PANTHER" id="PTHR28652">
    <property type="entry name" value="TRANSMEMBRANE PROTEIN 59-LIKE PROTEIN"/>
    <property type="match status" value="1"/>
</dbReference>
<comment type="subcellular location">
    <subcellularLocation>
        <location evidence="1">Golgi apparatus membrane</location>
        <topology evidence="1">Single-pass type I membrane protein</topology>
    </subcellularLocation>
</comment>
<evidence type="ECO:0000313" key="11">
    <source>
        <dbReference type="EMBL" id="KAJ8977532.1"/>
    </source>
</evidence>
<dbReference type="PANTHER" id="PTHR28652:SF2">
    <property type="entry name" value="TRANSMEMBRANE PROTEIN 59-LIKE PROTEIN"/>
    <property type="match status" value="1"/>
</dbReference>
<dbReference type="Proteomes" id="UP001162164">
    <property type="component" value="Unassembled WGS sequence"/>
</dbReference>
<name>A0ABQ9JI13_9CUCU</name>
<evidence type="ECO:0008006" key="13">
    <source>
        <dbReference type="Google" id="ProtNLM"/>
    </source>
</evidence>
<evidence type="ECO:0000256" key="7">
    <source>
        <dbReference type="ARBA" id="ARBA00023136"/>
    </source>
</evidence>
<keyword evidence="7 9" id="KW-0472">Membrane</keyword>
<keyword evidence="12" id="KW-1185">Reference proteome</keyword>
<sequence>MWRFTAFLLIELVCSSFVSDQCINICKNADLPSLELENYEQVVCQRGCEFFTPMKVEDDEVKVNATKKECHRSCEDWYNINNEEMAVCKTGCNLMSKEQDVLISGFLIEQESVIEILNPDREVEEFDFLSDPSIRSQLEVGFNVDYKIPETHIRTMPIEITEEEIIVQENTTKSGDWLDCASRNSGIPRWILLSAILLAVLIALWLSFSTEKRSSRDENIEIDIPDDKLILENEVIIEKDSSILEKKSRII</sequence>
<keyword evidence="3 9" id="KW-0812">Transmembrane</keyword>
<evidence type="ECO:0000256" key="6">
    <source>
        <dbReference type="ARBA" id="ARBA00023034"/>
    </source>
</evidence>
<comment type="similarity">
    <text evidence="2">Belongs to the TMEM59 family.</text>
</comment>
<reference evidence="11" key="1">
    <citation type="journal article" date="2023" name="Insect Mol. Biol.">
        <title>Genome sequencing provides insights into the evolution of gene families encoding plant cell wall-degrading enzymes in longhorned beetles.</title>
        <authorList>
            <person name="Shin N.R."/>
            <person name="Okamura Y."/>
            <person name="Kirsch R."/>
            <person name="Pauchet Y."/>
        </authorList>
    </citation>
    <scope>NUCLEOTIDE SEQUENCE</scope>
    <source>
        <strain evidence="11">MMC_N1</strain>
    </source>
</reference>
<proteinExistence type="inferred from homology"/>
<feature type="chain" id="PRO_5045278690" description="Transmembrane protein 59-like" evidence="10">
    <location>
        <begin position="21"/>
        <end position="251"/>
    </location>
</feature>
<evidence type="ECO:0000256" key="1">
    <source>
        <dbReference type="ARBA" id="ARBA00004614"/>
    </source>
</evidence>
<evidence type="ECO:0000256" key="4">
    <source>
        <dbReference type="ARBA" id="ARBA00022729"/>
    </source>
</evidence>
<dbReference type="EMBL" id="JAPWTJ010000535">
    <property type="protein sequence ID" value="KAJ8977532.1"/>
    <property type="molecule type" value="Genomic_DNA"/>
</dbReference>
<keyword evidence="4 10" id="KW-0732">Signal</keyword>
<keyword evidence="5 9" id="KW-1133">Transmembrane helix</keyword>
<organism evidence="11 12">
    <name type="scientific">Molorchus minor</name>
    <dbReference type="NCBI Taxonomy" id="1323400"/>
    <lineage>
        <taxon>Eukaryota</taxon>
        <taxon>Metazoa</taxon>
        <taxon>Ecdysozoa</taxon>
        <taxon>Arthropoda</taxon>
        <taxon>Hexapoda</taxon>
        <taxon>Insecta</taxon>
        <taxon>Pterygota</taxon>
        <taxon>Neoptera</taxon>
        <taxon>Endopterygota</taxon>
        <taxon>Coleoptera</taxon>
        <taxon>Polyphaga</taxon>
        <taxon>Cucujiformia</taxon>
        <taxon>Chrysomeloidea</taxon>
        <taxon>Cerambycidae</taxon>
        <taxon>Lamiinae</taxon>
        <taxon>Monochamini</taxon>
        <taxon>Molorchus</taxon>
    </lineage>
</organism>
<evidence type="ECO:0000256" key="9">
    <source>
        <dbReference type="SAM" id="Phobius"/>
    </source>
</evidence>
<protein>
    <recommendedName>
        <fullName evidence="13">Transmembrane protein 59-like</fullName>
    </recommendedName>
</protein>
<dbReference type="InterPro" id="IPR022065">
    <property type="entry name" value="Uncharacterised_TMEM59"/>
</dbReference>
<dbReference type="Pfam" id="PF12280">
    <property type="entry name" value="BSMAP"/>
    <property type="match status" value="2"/>
</dbReference>
<evidence type="ECO:0000256" key="5">
    <source>
        <dbReference type="ARBA" id="ARBA00022989"/>
    </source>
</evidence>
<accession>A0ABQ9JI13</accession>
<keyword evidence="8" id="KW-0325">Glycoprotein</keyword>
<gene>
    <name evidence="11" type="ORF">NQ317_010052</name>
</gene>
<evidence type="ECO:0000256" key="10">
    <source>
        <dbReference type="SAM" id="SignalP"/>
    </source>
</evidence>
<evidence type="ECO:0000313" key="12">
    <source>
        <dbReference type="Proteomes" id="UP001162164"/>
    </source>
</evidence>
<evidence type="ECO:0000256" key="8">
    <source>
        <dbReference type="ARBA" id="ARBA00023180"/>
    </source>
</evidence>
<feature type="signal peptide" evidence="10">
    <location>
        <begin position="1"/>
        <end position="20"/>
    </location>
</feature>